<protein>
    <submittedName>
        <fullName evidence="2">Uncharacterized protein</fullName>
    </submittedName>
</protein>
<keyword evidence="3" id="KW-1185">Reference proteome</keyword>
<reference evidence="2 3" key="1">
    <citation type="submission" date="2015-01" db="EMBL/GenBank/DDBJ databases">
        <title>The Genome Sequence of Exophiala spinifera CBS89968.</title>
        <authorList>
            <consortium name="The Broad Institute Genomics Platform"/>
            <person name="Cuomo C."/>
            <person name="de Hoog S."/>
            <person name="Gorbushina A."/>
            <person name="Stielow B."/>
            <person name="Teixiera M."/>
            <person name="Abouelleil A."/>
            <person name="Chapman S.B."/>
            <person name="Priest M."/>
            <person name="Young S.K."/>
            <person name="Wortman J."/>
            <person name="Nusbaum C."/>
            <person name="Birren B."/>
        </authorList>
    </citation>
    <scope>NUCLEOTIDE SEQUENCE [LARGE SCALE GENOMIC DNA]</scope>
    <source>
        <strain evidence="2 3">CBS 89968</strain>
    </source>
</reference>
<dbReference type="STRING" id="91928.A0A0D2BYW0"/>
<feature type="compositionally biased region" description="Polar residues" evidence="1">
    <location>
        <begin position="132"/>
        <end position="152"/>
    </location>
</feature>
<evidence type="ECO:0000313" key="3">
    <source>
        <dbReference type="Proteomes" id="UP000053328"/>
    </source>
</evidence>
<evidence type="ECO:0000256" key="1">
    <source>
        <dbReference type="SAM" id="MobiDB-lite"/>
    </source>
</evidence>
<dbReference type="EMBL" id="KN847495">
    <property type="protein sequence ID" value="KIW16489.1"/>
    <property type="molecule type" value="Genomic_DNA"/>
</dbReference>
<evidence type="ECO:0000313" key="2">
    <source>
        <dbReference type="EMBL" id="KIW16489.1"/>
    </source>
</evidence>
<feature type="region of interest" description="Disordered" evidence="1">
    <location>
        <begin position="125"/>
        <end position="237"/>
    </location>
</feature>
<dbReference type="Proteomes" id="UP000053328">
    <property type="component" value="Unassembled WGS sequence"/>
</dbReference>
<name>A0A0D2BYW0_9EURO</name>
<dbReference type="HOGENOM" id="CLU_022340_2_1_1"/>
<organism evidence="2 3">
    <name type="scientific">Exophiala spinifera</name>
    <dbReference type="NCBI Taxonomy" id="91928"/>
    <lineage>
        <taxon>Eukaryota</taxon>
        <taxon>Fungi</taxon>
        <taxon>Dikarya</taxon>
        <taxon>Ascomycota</taxon>
        <taxon>Pezizomycotina</taxon>
        <taxon>Eurotiomycetes</taxon>
        <taxon>Chaetothyriomycetidae</taxon>
        <taxon>Chaetothyriales</taxon>
        <taxon>Herpotrichiellaceae</taxon>
        <taxon>Exophiala</taxon>
    </lineage>
</organism>
<feature type="compositionally biased region" description="Acidic residues" evidence="1">
    <location>
        <begin position="207"/>
        <end position="219"/>
    </location>
</feature>
<dbReference type="OrthoDB" id="5420391at2759"/>
<dbReference type="PANTHER" id="PTHR42084">
    <property type="entry name" value="YALI0E26631P"/>
    <property type="match status" value="1"/>
</dbReference>
<accession>A0A0D2BYW0</accession>
<dbReference type="PANTHER" id="PTHR42084:SF1">
    <property type="entry name" value="SERINE_THREONINE-PROTEIN KINASE PPK6"/>
    <property type="match status" value="1"/>
</dbReference>
<dbReference type="GeneID" id="27333627"/>
<dbReference type="RefSeq" id="XP_016236705.1">
    <property type="nucleotide sequence ID" value="XM_016380878.1"/>
</dbReference>
<dbReference type="AlphaFoldDB" id="A0A0D2BYW0"/>
<gene>
    <name evidence="2" type="ORF">PV08_06544</name>
</gene>
<feature type="compositionally biased region" description="Basic and acidic residues" evidence="1">
    <location>
        <begin position="182"/>
        <end position="198"/>
    </location>
</feature>
<dbReference type="VEuPathDB" id="FungiDB:PV08_06544"/>
<proteinExistence type="predicted"/>
<sequence>MSADLFAAFVTADDNHGEVGDAIQPPLGKVEQDLDGHDFSVRNVTTPGGTAPGLQATPLWKRDVGGNDVLFDAEDEPNVEDDDFGDFEIANASEGTAPHNQLHHTSHESVSLGRLIPDLLDDGNHRKLSFSGPPTASTIVTNPGAINQTNLPPTKLETRSEGSQDQGTSEGWSEFEDAQNVDDVRTPEEPFKKPEDKPFPSQGTTVNDEDEWEPFEDGQTDMPPQPPPSVEPEIASTGSRPISTFQAAIPSFERPTNVPPPSSLLQLMSTVFDQLHQANVTNNISKPALATKVLLVYRTASRLAAGRSLRWKRDALLSQSMKIGQAGARGGMKLASVDKGEAAKESRDLEEMIHDWMKNIHEYNSIIAHAGLPPQRLKMSAAPNLRIQKSWGSSDIKQCALCGLKRTERLVDVDVDTDDLFGEFWTEHWGHKDCYEFWYSYKGLLAQR</sequence>